<accession>A0A8H6FK08</accession>
<protein>
    <submittedName>
        <fullName evidence="2">Uncharacterized protein</fullName>
    </submittedName>
</protein>
<feature type="region of interest" description="Disordered" evidence="1">
    <location>
        <begin position="1"/>
        <end position="22"/>
    </location>
</feature>
<feature type="compositionally biased region" description="Basic and acidic residues" evidence="1">
    <location>
        <begin position="77"/>
        <end position="92"/>
    </location>
</feature>
<keyword evidence="3" id="KW-1185">Reference proteome</keyword>
<name>A0A8H6FK08_9LECA</name>
<organism evidence="2 3">
    <name type="scientific">Letharia lupina</name>
    <dbReference type="NCBI Taxonomy" id="560253"/>
    <lineage>
        <taxon>Eukaryota</taxon>
        <taxon>Fungi</taxon>
        <taxon>Dikarya</taxon>
        <taxon>Ascomycota</taxon>
        <taxon>Pezizomycotina</taxon>
        <taxon>Lecanoromycetes</taxon>
        <taxon>OSLEUM clade</taxon>
        <taxon>Lecanoromycetidae</taxon>
        <taxon>Lecanorales</taxon>
        <taxon>Lecanorineae</taxon>
        <taxon>Parmeliaceae</taxon>
        <taxon>Letharia</taxon>
    </lineage>
</organism>
<dbReference type="AlphaFoldDB" id="A0A8H6FK08"/>
<dbReference type="Proteomes" id="UP000593566">
    <property type="component" value="Unassembled WGS sequence"/>
</dbReference>
<evidence type="ECO:0000313" key="2">
    <source>
        <dbReference type="EMBL" id="KAF6229911.1"/>
    </source>
</evidence>
<proteinExistence type="predicted"/>
<feature type="compositionally biased region" description="Polar residues" evidence="1">
    <location>
        <begin position="221"/>
        <end position="235"/>
    </location>
</feature>
<feature type="compositionally biased region" description="Polar residues" evidence="1">
    <location>
        <begin position="1"/>
        <end position="14"/>
    </location>
</feature>
<reference evidence="2 3" key="1">
    <citation type="journal article" date="2020" name="Genomics">
        <title>Complete, high-quality genomes from long-read metagenomic sequencing of two wolf lichen thalli reveals enigmatic genome architecture.</title>
        <authorList>
            <person name="McKenzie S.K."/>
            <person name="Walston R.F."/>
            <person name="Allen J.L."/>
        </authorList>
    </citation>
    <scope>NUCLEOTIDE SEQUENCE [LARGE SCALE GENOMIC DNA]</scope>
    <source>
        <strain evidence="2">WasteWater1</strain>
    </source>
</reference>
<feature type="compositionally biased region" description="Basic and acidic residues" evidence="1">
    <location>
        <begin position="210"/>
        <end position="219"/>
    </location>
</feature>
<dbReference type="RefSeq" id="XP_037157168.1">
    <property type="nucleotide sequence ID" value="XM_037295167.1"/>
</dbReference>
<comment type="caution">
    <text evidence="2">The sequence shown here is derived from an EMBL/GenBank/DDBJ whole genome shotgun (WGS) entry which is preliminary data.</text>
</comment>
<feature type="region of interest" description="Disordered" evidence="1">
    <location>
        <begin position="196"/>
        <end position="235"/>
    </location>
</feature>
<gene>
    <name evidence="2" type="ORF">HO133_004248</name>
</gene>
<sequence length="337" mass="37583">MVTPRYSQCDSRATSEGRPQAALGRFYSSDADESSRHSKRLFYQIAIVSAVSYYQLRYVDVEEEETVDKAGPPSKMQPEDGDKAKDGAREDGKVDEDDVQVPETMPEDAFFVPLGFVRQRPHTHYKASDPEWQSFVEFGRDRERPTAVRTVKSLWASSSTYCSLQLARLKQFLNIGPTSSNTSPQLPVGAVTVDQLRENSSKQETQNRAQMDKMSDPKSDVGSTKGSAKLTSSDGSKIYGSLPSLLQPDSDIGPAIMEFKRTLAKNWHPPGAFGERGTFVVRGDVELKGPKGSCVFEVVADYHPQEARYMTVRAGLKYFLRNRVRPRPLPEPKKSSS</sequence>
<dbReference type="EMBL" id="JACCJB010000002">
    <property type="protein sequence ID" value="KAF6229911.1"/>
    <property type="molecule type" value="Genomic_DNA"/>
</dbReference>
<evidence type="ECO:0000256" key="1">
    <source>
        <dbReference type="SAM" id="MobiDB-lite"/>
    </source>
</evidence>
<feature type="region of interest" description="Disordered" evidence="1">
    <location>
        <begin position="64"/>
        <end position="98"/>
    </location>
</feature>
<dbReference type="GeneID" id="59332657"/>
<evidence type="ECO:0000313" key="3">
    <source>
        <dbReference type="Proteomes" id="UP000593566"/>
    </source>
</evidence>